<dbReference type="EMBL" id="KN831782">
    <property type="protein sequence ID" value="KIM40677.1"/>
    <property type="molecule type" value="Genomic_DNA"/>
</dbReference>
<dbReference type="AlphaFoldDB" id="A0A0C2YI06"/>
<proteinExistence type="predicted"/>
<evidence type="ECO:0000313" key="2">
    <source>
        <dbReference type="EMBL" id="KIM40677.1"/>
    </source>
</evidence>
<reference evidence="2 3" key="1">
    <citation type="submission" date="2014-04" db="EMBL/GenBank/DDBJ databases">
        <authorList>
            <consortium name="DOE Joint Genome Institute"/>
            <person name="Kuo A."/>
            <person name="Gay G."/>
            <person name="Dore J."/>
            <person name="Kohler A."/>
            <person name="Nagy L.G."/>
            <person name="Floudas D."/>
            <person name="Copeland A."/>
            <person name="Barry K.W."/>
            <person name="Cichocki N."/>
            <person name="Veneault-Fourrey C."/>
            <person name="LaButti K."/>
            <person name="Lindquist E.A."/>
            <person name="Lipzen A."/>
            <person name="Lundell T."/>
            <person name="Morin E."/>
            <person name="Murat C."/>
            <person name="Sun H."/>
            <person name="Tunlid A."/>
            <person name="Henrissat B."/>
            <person name="Grigoriev I.V."/>
            <person name="Hibbett D.S."/>
            <person name="Martin F."/>
            <person name="Nordberg H.P."/>
            <person name="Cantor M.N."/>
            <person name="Hua S.X."/>
        </authorList>
    </citation>
    <scope>NUCLEOTIDE SEQUENCE [LARGE SCALE GENOMIC DNA]</scope>
    <source>
        <strain evidence="3">h7</strain>
    </source>
</reference>
<feature type="region of interest" description="Disordered" evidence="1">
    <location>
        <begin position="65"/>
        <end position="112"/>
    </location>
</feature>
<feature type="compositionally biased region" description="Polar residues" evidence="1">
    <location>
        <begin position="84"/>
        <end position="99"/>
    </location>
</feature>
<dbReference type="HOGENOM" id="CLU_1917300_0_0_1"/>
<name>A0A0C2YI06_HEBCY</name>
<organism evidence="2 3">
    <name type="scientific">Hebeloma cylindrosporum</name>
    <dbReference type="NCBI Taxonomy" id="76867"/>
    <lineage>
        <taxon>Eukaryota</taxon>
        <taxon>Fungi</taxon>
        <taxon>Dikarya</taxon>
        <taxon>Basidiomycota</taxon>
        <taxon>Agaricomycotina</taxon>
        <taxon>Agaricomycetes</taxon>
        <taxon>Agaricomycetidae</taxon>
        <taxon>Agaricales</taxon>
        <taxon>Agaricineae</taxon>
        <taxon>Hymenogastraceae</taxon>
        <taxon>Hebeloma</taxon>
    </lineage>
</organism>
<gene>
    <name evidence="2" type="ORF">M413DRAFT_446089</name>
</gene>
<sequence>MASFAVRIKSVFVPSTRRAPPTTPTPTHAVPAINATQCDPQTSPAMTHKTASTVLSNSSTVNVVRFSPEQVEQRSRPAMRSATAGRSNSSNPTVNQRTSPRARAQSMFESKRQENISAFSSVRVPTVPGYCF</sequence>
<evidence type="ECO:0000256" key="1">
    <source>
        <dbReference type="SAM" id="MobiDB-lite"/>
    </source>
</evidence>
<reference evidence="3" key="2">
    <citation type="submission" date="2015-01" db="EMBL/GenBank/DDBJ databases">
        <title>Evolutionary Origins and Diversification of the Mycorrhizal Mutualists.</title>
        <authorList>
            <consortium name="DOE Joint Genome Institute"/>
            <consortium name="Mycorrhizal Genomics Consortium"/>
            <person name="Kohler A."/>
            <person name="Kuo A."/>
            <person name="Nagy L.G."/>
            <person name="Floudas D."/>
            <person name="Copeland A."/>
            <person name="Barry K.W."/>
            <person name="Cichocki N."/>
            <person name="Veneault-Fourrey C."/>
            <person name="LaButti K."/>
            <person name="Lindquist E.A."/>
            <person name="Lipzen A."/>
            <person name="Lundell T."/>
            <person name="Morin E."/>
            <person name="Murat C."/>
            <person name="Riley R."/>
            <person name="Ohm R."/>
            <person name="Sun H."/>
            <person name="Tunlid A."/>
            <person name="Henrissat B."/>
            <person name="Grigoriev I.V."/>
            <person name="Hibbett D.S."/>
            <person name="Martin F."/>
        </authorList>
    </citation>
    <scope>NUCLEOTIDE SEQUENCE [LARGE SCALE GENOMIC DNA]</scope>
    <source>
        <strain evidence="3">h7</strain>
    </source>
</reference>
<accession>A0A0C2YI06</accession>
<evidence type="ECO:0000313" key="3">
    <source>
        <dbReference type="Proteomes" id="UP000053424"/>
    </source>
</evidence>
<dbReference type="Proteomes" id="UP000053424">
    <property type="component" value="Unassembled WGS sequence"/>
</dbReference>
<protein>
    <submittedName>
        <fullName evidence="2">Uncharacterized protein</fullName>
    </submittedName>
</protein>
<keyword evidence="3" id="KW-1185">Reference proteome</keyword>